<dbReference type="InterPro" id="IPR015500">
    <property type="entry name" value="Peptidase_S8_subtilisin-rel"/>
</dbReference>
<dbReference type="InterPro" id="IPR023827">
    <property type="entry name" value="Peptidase_S8_Asp-AS"/>
</dbReference>
<dbReference type="InterPro" id="IPR050131">
    <property type="entry name" value="Peptidase_S8_subtilisin-like"/>
</dbReference>
<dbReference type="Proteomes" id="UP000008914">
    <property type="component" value="Chromosome"/>
</dbReference>
<evidence type="ECO:0000256" key="2">
    <source>
        <dbReference type="ARBA" id="ARBA00022670"/>
    </source>
</evidence>
<dbReference type="PROSITE" id="PS00137">
    <property type="entry name" value="SUBTILASE_HIS"/>
    <property type="match status" value="1"/>
</dbReference>
<dbReference type="GO" id="GO:0004252">
    <property type="term" value="F:serine-type endopeptidase activity"/>
    <property type="evidence" value="ECO:0007669"/>
    <property type="project" value="UniProtKB-UniRule"/>
</dbReference>
<dbReference type="SUPFAM" id="SSF52743">
    <property type="entry name" value="Subtilisin-like"/>
    <property type="match status" value="1"/>
</dbReference>
<evidence type="ECO:0000313" key="11">
    <source>
        <dbReference type="EMBL" id="ADU48912.1"/>
    </source>
</evidence>
<keyword evidence="12" id="KW-1185">Reference proteome</keyword>
<evidence type="ECO:0000313" key="12">
    <source>
        <dbReference type="Proteomes" id="UP000008914"/>
    </source>
</evidence>
<keyword evidence="3 6" id="KW-0378">Hydrolase</keyword>
<dbReference type="InterPro" id="IPR023828">
    <property type="entry name" value="Peptidase_S8_Ser-AS"/>
</dbReference>
<dbReference type="Pfam" id="PF00082">
    <property type="entry name" value="Peptidase_S8"/>
    <property type="match status" value="1"/>
</dbReference>
<evidence type="ECO:0000256" key="1">
    <source>
        <dbReference type="ARBA" id="ARBA00011073"/>
    </source>
</evidence>
<evidence type="ECO:0000256" key="8">
    <source>
        <dbReference type="SAM" id="MobiDB-lite"/>
    </source>
</evidence>
<dbReference type="GO" id="GO:0006508">
    <property type="term" value="P:proteolysis"/>
    <property type="evidence" value="ECO:0007669"/>
    <property type="project" value="UniProtKB-KW"/>
</dbReference>
<dbReference type="AlphaFoldDB" id="E6S6C3"/>
<evidence type="ECO:0000259" key="10">
    <source>
        <dbReference type="Pfam" id="PF00082"/>
    </source>
</evidence>
<dbReference type="PROSITE" id="PS00136">
    <property type="entry name" value="SUBTILASE_ASP"/>
    <property type="match status" value="1"/>
</dbReference>
<feature type="chain" id="PRO_5038497988" evidence="9">
    <location>
        <begin position="25"/>
        <end position="585"/>
    </location>
</feature>
<evidence type="ECO:0000256" key="9">
    <source>
        <dbReference type="SAM" id="SignalP"/>
    </source>
</evidence>
<sequence length="585" mass="60554">MRRSRMIAVTGAVALATTGLGGLAATAGATTASTGATAEARTYQVLAKSGVSAAKLAQTLTSAGAKVTRQNSAIGLVTVTSTDARFAAKARALDGVQGAALNRAVGQSPTGIKVKPDPVEKEHTFDKSRANGSTKVPAAPKGADPLDGLLWGHEMVDAFGARATETGDKVRVGILDTGVDGSHIDIAPNFDNALSRNFTIDIPAIDGPCETADCVDPANVDDNGHGTHVAGTIAASLNGVGISGIAPDATIVNVRGGQDSGYFFLDPVVDALTYAGDNGLDVVNMSFYVDPWLYNCQGGAPEDQQFPEAVAEQNMIIEGMTRALAYATEHGVALVGALGNNHEDLSKPRPDDSSPDYDNPAYDWDTSAWERTIDNATCLDLPTEGPDVIGVSALGPSERKADFSNYTTDLTSGEIEVSAPGGWYRDGLGTNSYRTNGNLILSAAPLHVLQAEGQVDKNGNITKLGRTFGTLKSCENGKYNENTSECGYYQWLQGTSMAAPHASGVAALVVAAHGSGTSETDFGLAAATTRSILMDTARDHACPDGGVMSYENVGRSAQFTATCVGTAEFNGFYGDGIVNAANAVE</sequence>
<comment type="similarity">
    <text evidence="1 6 7">Belongs to the peptidase S8 family.</text>
</comment>
<dbReference type="InterPro" id="IPR000209">
    <property type="entry name" value="Peptidase_S8/S53_dom"/>
</dbReference>
<feature type="signal peptide" evidence="9">
    <location>
        <begin position="1"/>
        <end position="24"/>
    </location>
</feature>
<evidence type="ECO:0000256" key="4">
    <source>
        <dbReference type="ARBA" id="ARBA00022825"/>
    </source>
</evidence>
<dbReference type="STRING" id="710696.Intca_2405"/>
<dbReference type="PROSITE" id="PS51892">
    <property type="entry name" value="SUBTILASE"/>
    <property type="match status" value="1"/>
</dbReference>
<feature type="domain" description="Peptidase S8/S53" evidence="10">
    <location>
        <begin position="167"/>
        <end position="540"/>
    </location>
</feature>
<feature type="region of interest" description="Disordered" evidence="8">
    <location>
        <begin position="108"/>
        <end position="141"/>
    </location>
</feature>
<feature type="compositionally biased region" description="Basic and acidic residues" evidence="8">
    <location>
        <begin position="114"/>
        <end position="129"/>
    </location>
</feature>
<keyword evidence="9" id="KW-0732">Signal</keyword>
<evidence type="ECO:0000256" key="3">
    <source>
        <dbReference type="ARBA" id="ARBA00022801"/>
    </source>
</evidence>
<feature type="active site" description="Charge relay system" evidence="5 6">
    <location>
        <position position="496"/>
    </location>
</feature>
<organism evidence="11 12">
    <name type="scientific">Intrasporangium calvum (strain ATCC 23552 / DSM 43043 / JCM 3097 / NBRC 12989 / NCIMB 10167 / NRRL B-3866 / 7 KIP)</name>
    <dbReference type="NCBI Taxonomy" id="710696"/>
    <lineage>
        <taxon>Bacteria</taxon>
        <taxon>Bacillati</taxon>
        <taxon>Actinomycetota</taxon>
        <taxon>Actinomycetes</taxon>
        <taxon>Micrococcales</taxon>
        <taxon>Intrasporangiaceae</taxon>
        <taxon>Intrasporangium</taxon>
    </lineage>
</organism>
<dbReference type="InterPro" id="IPR022398">
    <property type="entry name" value="Peptidase_S8_His-AS"/>
</dbReference>
<dbReference type="Gene3D" id="3.40.50.200">
    <property type="entry name" value="Peptidase S8/S53 domain"/>
    <property type="match status" value="1"/>
</dbReference>
<evidence type="ECO:0000256" key="5">
    <source>
        <dbReference type="PIRSR" id="PIRSR615500-1"/>
    </source>
</evidence>
<gene>
    <name evidence="11" type="ordered locus">Intca_2405</name>
</gene>
<dbReference type="eggNOG" id="COG1404">
    <property type="taxonomic scope" value="Bacteria"/>
</dbReference>
<proteinExistence type="inferred from homology"/>
<dbReference type="HOGENOM" id="CLU_011263_17_3_11"/>
<protein>
    <submittedName>
        <fullName evidence="11">Peptidase S8 and S53 subtilisin kexin sedolisin</fullName>
    </submittedName>
</protein>
<keyword evidence="4 6" id="KW-0720">Serine protease</keyword>
<feature type="active site" description="Charge relay system" evidence="5 6">
    <location>
        <position position="176"/>
    </location>
</feature>
<name>E6S6C3_INTC7</name>
<dbReference type="InterPro" id="IPR036852">
    <property type="entry name" value="Peptidase_S8/S53_dom_sf"/>
</dbReference>
<keyword evidence="2 6" id="KW-0645">Protease</keyword>
<accession>E6S6C3</accession>
<dbReference type="PROSITE" id="PS00138">
    <property type="entry name" value="SUBTILASE_SER"/>
    <property type="match status" value="1"/>
</dbReference>
<dbReference type="PRINTS" id="PR00723">
    <property type="entry name" value="SUBTILISIN"/>
</dbReference>
<feature type="active site" description="Charge relay system" evidence="5 6">
    <location>
        <position position="225"/>
    </location>
</feature>
<dbReference type="EMBL" id="CP002343">
    <property type="protein sequence ID" value="ADU48912.1"/>
    <property type="molecule type" value="Genomic_DNA"/>
</dbReference>
<dbReference type="KEGG" id="ica:Intca_2405"/>
<dbReference type="PANTHER" id="PTHR43806:SF11">
    <property type="entry name" value="CEREVISIN-RELATED"/>
    <property type="match status" value="1"/>
</dbReference>
<evidence type="ECO:0000256" key="6">
    <source>
        <dbReference type="PROSITE-ProRule" id="PRU01240"/>
    </source>
</evidence>
<dbReference type="PANTHER" id="PTHR43806">
    <property type="entry name" value="PEPTIDASE S8"/>
    <property type="match status" value="1"/>
</dbReference>
<evidence type="ECO:0000256" key="7">
    <source>
        <dbReference type="RuleBase" id="RU003355"/>
    </source>
</evidence>
<dbReference type="MEROPS" id="S08.091"/>
<reference evidence="11 12" key="1">
    <citation type="journal article" date="2010" name="Stand. Genomic Sci.">
        <title>Complete genome sequence of Intrasporangium calvum type strain (7 KIP).</title>
        <authorList>
            <person name="Del Rio T.G."/>
            <person name="Chertkov O."/>
            <person name="Yasawong M."/>
            <person name="Lucas S."/>
            <person name="Deshpande S."/>
            <person name="Cheng J.F."/>
            <person name="Detter C."/>
            <person name="Tapia R."/>
            <person name="Han C."/>
            <person name="Goodwin L."/>
            <person name="Pitluck S."/>
            <person name="Liolios K."/>
            <person name="Ivanova N."/>
            <person name="Mavromatis K."/>
            <person name="Pati A."/>
            <person name="Chen A."/>
            <person name="Palaniappan K."/>
            <person name="Land M."/>
            <person name="Hauser L."/>
            <person name="Chang Y.J."/>
            <person name="Jeffries C.D."/>
            <person name="Rohde M."/>
            <person name="Pukall R."/>
            <person name="Sikorski J."/>
            <person name="Goker M."/>
            <person name="Woyke T."/>
            <person name="Bristow J."/>
            <person name="Eisen J.A."/>
            <person name="Markowitz V."/>
            <person name="Hugenholtz P."/>
            <person name="Kyrpides N.C."/>
            <person name="Klenk H.P."/>
            <person name="Lapidus A."/>
        </authorList>
    </citation>
    <scope>NUCLEOTIDE SEQUENCE [LARGE SCALE GENOMIC DNA]</scope>
    <source>
        <strain evidence="12">ATCC 23552 / DSM 43043 / JCM 3097 / NBRC 12989 / 7 KIP</strain>
    </source>
</reference>